<name>A0A9X2AJS9_9BACT</name>
<dbReference type="InterPro" id="IPR029058">
    <property type="entry name" value="AB_hydrolase_fold"/>
</dbReference>
<dbReference type="Proteomes" id="UP001139193">
    <property type="component" value="Unassembled WGS sequence"/>
</dbReference>
<dbReference type="RefSeq" id="WP_241937408.1">
    <property type="nucleotide sequence ID" value="NZ_JALBGC010000004.1"/>
</dbReference>
<feature type="domain" description="Serine aminopeptidase S33" evidence="2">
    <location>
        <begin position="197"/>
        <end position="289"/>
    </location>
</feature>
<dbReference type="InterPro" id="IPR022742">
    <property type="entry name" value="Hydrolase_4"/>
</dbReference>
<keyword evidence="1" id="KW-0732">Signal</keyword>
<feature type="signal peptide" evidence="1">
    <location>
        <begin position="1"/>
        <end position="18"/>
    </location>
</feature>
<evidence type="ECO:0000256" key="1">
    <source>
        <dbReference type="SAM" id="SignalP"/>
    </source>
</evidence>
<evidence type="ECO:0000313" key="4">
    <source>
        <dbReference type="Proteomes" id="UP001139193"/>
    </source>
</evidence>
<dbReference type="Pfam" id="PF12146">
    <property type="entry name" value="Hydrolase_4"/>
    <property type="match status" value="1"/>
</dbReference>
<keyword evidence="4" id="KW-1185">Reference proteome</keyword>
<accession>A0A9X2AJS9</accession>
<evidence type="ECO:0000313" key="3">
    <source>
        <dbReference type="EMBL" id="MCI1189189.1"/>
    </source>
</evidence>
<reference evidence="3" key="1">
    <citation type="submission" date="2022-03" db="EMBL/GenBank/DDBJ databases">
        <title>Bacterial whole genome sequence for Hymenobacter sp. DH14.</title>
        <authorList>
            <person name="Le V."/>
        </authorList>
    </citation>
    <scope>NUCLEOTIDE SEQUENCE</scope>
    <source>
        <strain evidence="3">DH14</strain>
    </source>
</reference>
<evidence type="ECO:0000259" key="2">
    <source>
        <dbReference type="Pfam" id="PF12146"/>
    </source>
</evidence>
<dbReference type="AlphaFoldDB" id="A0A9X2AJS9"/>
<dbReference type="PANTHER" id="PTHR43265:SF1">
    <property type="entry name" value="ESTERASE ESTD"/>
    <property type="match status" value="1"/>
</dbReference>
<dbReference type="EMBL" id="JALBGC010000004">
    <property type="protein sequence ID" value="MCI1189189.1"/>
    <property type="molecule type" value="Genomic_DNA"/>
</dbReference>
<dbReference type="Gene3D" id="3.40.50.1820">
    <property type="entry name" value="alpha/beta hydrolase"/>
    <property type="match status" value="1"/>
</dbReference>
<dbReference type="GO" id="GO:0052689">
    <property type="term" value="F:carboxylic ester hydrolase activity"/>
    <property type="evidence" value="ECO:0007669"/>
    <property type="project" value="TreeGrafter"/>
</dbReference>
<dbReference type="PANTHER" id="PTHR43265">
    <property type="entry name" value="ESTERASE ESTD"/>
    <property type="match status" value="1"/>
</dbReference>
<proteinExistence type="predicted"/>
<organism evidence="3 4">
    <name type="scientific">Hymenobacter cyanobacteriorum</name>
    <dbReference type="NCBI Taxonomy" id="2926463"/>
    <lineage>
        <taxon>Bacteria</taxon>
        <taxon>Pseudomonadati</taxon>
        <taxon>Bacteroidota</taxon>
        <taxon>Cytophagia</taxon>
        <taxon>Cytophagales</taxon>
        <taxon>Hymenobacteraceae</taxon>
        <taxon>Hymenobacter</taxon>
    </lineage>
</organism>
<dbReference type="InterPro" id="IPR053145">
    <property type="entry name" value="AB_hydrolase_Est10"/>
</dbReference>
<protein>
    <submittedName>
        <fullName evidence="3">Alpha/beta fold hydrolase</fullName>
    </submittedName>
</protein>
<sequence>MKYTCLLALLAIARAGLAQTPAAPAAATDAPGLAGLWQGPLSIPGGSLPVAFAVQQPAANKLIATLDLPARRMSRLPVSVTLKGDSVVFFAAKANCRYACVLANGGQELRGTWVQPGLRVPLALRRAAVQPAGAGATAAAPVATTYHIEAVTVTSPAGNVALAGTLSIPDGPGPFPAAVLLSDMGGQDRDARQGRYRLFADIATSMARQGIAVLRLDDRGVGQSGGDSRQATTADLVRDAQAALSYLRVRSSIDPARTGFIGHGEGGNVALLAAAQPQPPSFVVGLAAAGLGGLELLAAQAEPATPADTARAGVARRQALADIAAKAKELRASGSNSAQIDTYVAQQTLKLRSAERKQAEAMLKFRRAMFEIVRQTANREQAQAIVANMLRQRYPEQDAALTRSRVEGLTTPWYRYYLTFDPQPTLAQVQCPVLLLNGTDDAEVNAATNLTALEKGLKTNKRVTTRRLPGVQHWFQTPAAELIPNADGTVDPVVSAAMLDAVRDWVLGLSRQ</sequence>
<keyword evidence="3" id="KW-0378">Hydrolase</keyword>
<feature type="chain" id="PRO_5040894224" evidence="1">
    <location>
        <begin position="19"/>
        <end position="512"/>
    </location>
</feature>
<gene>
    <name evidence="3" type="ORF">MON38_17330</name>
</gene>
<dbReference type="SUPFAM" id="SSF53474">
    <property type="entry name" value="alpha/beta-Hydrolases"/>
    <property type="match status" value="1"/>
</dbReference>
<comment type="caution">
    <text evidence="3">The sequence shown here is derived from an EMBL/GenBank/DDBJ whole genome shotgun (WGS) entry which is preliminary data.</text>
</comment>